<dbReference type="AlphaFoldDB" id="A0A1G6VME7"/>
<evidence type="ECO:0000313" key="1">
    <source>
        <dbReference type="EMBL" id="SDD54728.1"/>
    </source>
</evidence>
<protein>
    <submittedName>
        <fullName evidence="1">Uncharacterized protein</fullName>
    </submittedName>
</protein>
<name>A0A1G6VME7_9GAMM</name>
<gene>
    <name evidence="1" type="ORF">SAMN05216576_1202</name>
</gene>
<keyword evidence="2" id="KW-1185">Reference proteome</keyword>
<evidence type="ECO:0000313" key="2">
    <source>
        <dbReference type="Proteomes" id="UP000199467"/>
    </source>
</evidence>
<organism evidence="1 2">
    <name type="scientific">Ectopseudomonas chengduensis</name>
    <dbReference type="NCBI Taxonomy" id="489632"/>
    <lineage>
        <taxon>Bacteria</taxon>
        <taxon>Pseudomonadati</taxon>
        <taxon>Pseudomonadota</taxon>
        <taxon>Gammaproteobacteria</taxon>
        <taxon>Pseudomonadales</taxon>
        <taxon>Pseudomonadaceae</taxon>
        <taxon>Ectopseudomonas</taxon>
    </lineage>
</organism>
<reference evidence="2" key="1">
    <citation type="submission" date="2016-10" db="EMBL/GenBank/DDBJ databases">
        <authorList>
            <person name="Varghese N."/>
            <person name="Submissions S."/>
        </authorList>
    </citation>
    <scope>NUCLEOTIDE SEQUENCE [LARGE SCALE GENOMIC DNA]</scope>
    <source>
        <strain evidence="2">DSM 26382</strain>
    </source>
</reference>
<accession>A0A1G6VME7</accession>
<proteinExistence type="predicted"/>
<dbReference type="EMBL" id="FMZQ01000020">
    <property type="protein sequence ID" value="SDD54728.1"/>
    <property type="molecule type" value="Genomic_DNA"/>
</dbReference>
<dbReference type="RefSeq" id="WP_017675798.1">
    <property type="nucleotide sequence ID" value="NZ_FMZQ01000020.1"/>
</dbReference>
<sequence length="89" mass="9837">MAVTQDQVLAFAIYEIRQLLAYHLGSDDTPDPAVKAAAHLAYALHNQADAILQGRTFDPQQAIESLNVVDRMLATNFQARFLQSVSHDV</sequence>
<dbReference type="Proteomes" id="UP000199467">
    <property type="component" value="Unassembled WGS sequence"/>
</dbReference>